<feature type="region of interest" description="Disordered" evidence="6">
    <location>
        <begin position="163"/>
        <end position="204"/>
    </location>
</feature>
<reference evidence="8" key="2">
    <citation type="submission" date="2015-01" db="EMBL/GenBank/DDBJ databases">
        <title>Evolutionary Origins and Diversification of the Mycorrhizal Mutualists.</title>
        <authorList>
            <consortium name="DOE Joint Genome Institute"/>
            <consortium name="Mycorrhizal Genomics Consortium"/>
            <person name="Kohler A."/>
            <person name="Kuo A."/>
            <person name="Nagy L.G."/>
            <person name="Floudas D."/>
            <person name="Copeland A."/>
            <person name="Barry K.W."/>
            <person name="Cichocki N."/>
            <person name="Veneault-Fourrey C."/>
            <person name="LaButti K."/>
            <person name="Lindquist E.A."/>
            <person name="Lipzen A."/>
            <person name="Lundell T."/>
            <person name="Morin E."/>
            <person name="Murat C."/>
            <person name="Riley R."/>
            <person name="Ohm R."/>
            <person name="Sun H."/>
            <person name="Tunlid A."/>
            <person name="Henrissat B."/>
            <person name="Grigoriev I.V."/>
            <person name="Hibbett D.S."/>
            <person name="Martin F."/>
        </authorList>
    </citation>
    <scope>NUCLEOTIDE SEQUENCE [LARGE SCALE GENOMIC DNA]</scope>
    <source>
        <strain evidence="8">Zn</strain>
    </source>
</reference>
<dbReference type="PANTHER" id="PTHR15263:SF1">
    <property type="entry name" value="NF-KAPPA-B INHIBITOR-LIKE PROTEIN 1"/>
    <property type="match status" value="1"/>
</dbReference>
<evidence type="ECO:0000256" key="4">
    <source>
        <dbReference type="ARBA" id="ARBA00023043"/>
    </source>
</evidence>
<dbReference type="OrthoDB" id="8062037at2759"/>
<dbReference type="GO" id="GO:0005634">
    <property type="term" value="C:nucleus"/>
    <property type="evidence" value="ECO:0007669"/>
    <property type="project" value="UniProtKB-SubCell"/>
</dbReference>
<protein>
    <submittedName>
        <fullName evidence="7">Uncharacterized protein</fullName>
    </submittedName>
</protein>
<dbReference type="GO" id="GO:0043124">
    <property type="term" value="P:negative regulation of canonical NF-kappaB signal transduction"/>
    <property type="evidence" value="ECO:0007669"/>
    <property type="project" value="InterPro"/>
</dbReference>
<organism evidence="7 8">
    <name type="scientific">Oidiodendron maius (strain Zn)</name>
    <dbReference type="NCBI Taxonomy" id="913774"/>
    <lineage>
        <taxon>Eukaryota</taxon>
        <taxon>Fungi</taxon>
        <taxon>Dikarya</taxon>
        <taxon>Ascomycota</taxon>
        <taxon>Pezizomycotina</taxon>
        <taxon>Leotiomycetes</taxon>
        <taxon>Leotiomycetes incertae sedis</taxon>
        <taxon>Myxotrichaceae</taxon>
        <taxon>Oidiodendron</taxon>
    </lineage>
</organism>
<dbReference type="EMBL" id="KN832884">
    <property type="protein sequence ID" value="KIM96375.1"/>
    <property type="molecule type" value="Genomic_DNA"/>
</dbReference>
<keyword evidence="5" id="KW-0539">Nucleus</keyword>
<dbReference type="Proteomes" id="UP000054321">
    <property type="component" value="Unassembled WGS sequence"/>
</dbReference>
<evidence type="ECO:0000256" key="5">
    <source>
        <dbReference type="ARBA" id="ARBA00023242"/>
    </source>
</evidence>
<feature type="region of interest" description="Disordered" evidence="6">
    <location>
        <begin position="235"/>
        <end position="258"/>
    </location>
</feature>
<keyword evidence="2" id="KW-0597">Phosphoprotein</keyword>
<evidence type="ECO:0000313" key="8">
    <source>
        <dbReference type="Proteomes" id="UP000054321"/>
    </source>
</evidence>
<dbReference type="STRING" id="913774.A0A0C3GJR0"/>
<feature type="compositionally biased region" description="Basic and acidic residues" evidence="6">
    <location>
        <begin position="166"/>
        <end position="204"/>
    </location>
</feature>
<dbReference type="AlphaFoldDB" id="A0A0C3GJR0"/>
<proteinExistence type="predicted"/>
<sequence>MVYYTQFSRDTASSERKKLWDPSKTLEIINMAPGYECITCIGHAPSKRRRCQNPIRKDNREFIMQTLSDIAYLHPDSPAVLSRLREIVGPALCVRYHQNQADTVIARWQSTLQQLKPQLREPKTAKSIQSGGTKVVIKDECIEDLRAQLREIREFLAEVQAAKSRQCQDEESKQGEERATKNRNEEERKRQEKDREAKKQEKERLEKERLEKERLEKERLEKECQEKKRLEKERKEKEEKERREREHAAQNERIRQRAKKLREEREREKREREQKEQKEWNQSWKKYEERWTQFRASGHRGKSIRDDIPWPVKSGLYRDVTSSSVKEFLQRSGETEGNMSRLMRKECQKWHPDMINRFLSAFQVTDADQMMLGMICRVVTDLINSSAGKSAEFLS</sequence>
<dbReference type="PANTHER" id="PTHR15263">
    <property type="entry name" value="I-KAPPA-B-LIKE PROTEIN IKBL"/>
    <property type="match status" value="1"/>
</dbReference>
<comment type="subcellular location">
    <subcellularLocation>
        <location evidence="1">Nucleus</location>
    </subcellularLocation>
</comment>
<keyword evidence="4" id="KW-0040">ANK repeat</keyword>
<gene>
    <name evidence="7" type="ORF">OIDMADRAFT_148251</name>
</gene>
<name>A0A0C3GJR0_OIDMZ</name>
<reference evidence="7 8" key="1">
    <citation type="submission" date="2014-04" db="EMBL/GenBank/DDBJ databases">
        <authorList>
            <consortium name="DOE Joint Genome Institute"/>
            <person name="Kuo A."/>
            <person name="Martino E."/>
            <person name="Perotto S."/>
            <person name="Kohler A."/>
            <person name="Nagy L.G."/>
            <person name="Floudas D."/>
            <person name="Copeland A."/>
            <person name="Barry K.W."/>
            <person name="Cichocki N."/>
            <person name="Veneault-Fourrey C."/>
            <person name="LaButti K."/>
            <person name="Lindquist E.A."/>
            <person name="Lipzen A."/>
            <person name="Lundell T."/>
            <person name="Morin E."/>
            <person name="Murat C."/>
            <person name="Sun H."/>
            <person name="Tunlid A."/>
            <person name="Henrissat B."/>
            <person name="Grigoriev I.V."/>
            <person name="Hibbett D.S."/>
            <person name="Martin F."/>
            <person name="Nordberg H.P."/>
            <person name="Cantor M.N."/>
            <person name="Hua S.X."/>
        </authorList>
    </citation>
    <scope>NUCLEOTIDE SEQUENCE [LARGE SCALE GENOMIC DNA]</scope>
    <source>
        <strain evidence="7 8">Zn</strain>
    </source>
</reference>
<dbReference type="HOGENOM" id="CLU_731839_0_0_1"/>
<keyword evidence="3" id="KW-0677">Repeat</keyword>
<evidence type="ECO:0000256" key="3">
    <source>
        <dbReference type="ARBA" id="ARBA00022737"/>
    </source>
</evidence>
<evidence type="ECO:0000313" key="7">
    <source>
        <dbReference type="EMBL" id="KIM96375.1"/>
    </source>
</evidence>
<evidence type="ECO:0000256" key="2">
    <source>
        <dbReference type="ARBA" id="ARBA00022553"/>
    </source>
</evidence>
<keyword evidence="8" id="KW-1185">Reference proteome</keyword>
<evidence type="ECO:0000256" key="1">
    <source>
        <dbReference type="ARBA" id="ARBA00004123"/>
    </source>
</evidence>
<dbReference type="InterPro" id="IPR038753">
    <property type="entry name" value="NFKBIL1"/>
</dbReference>
<accession>A0A0C3GJR0</accession>
<evidence type="ECO:0000256" key="6">
    <source>
        <dbReference type="SAM" id="MobiDB-lite"/>
    </source>
</evidence>
<dbReference type="InParanoid" id="A0A0C3GJR0"/>